<protein>
    <submittedName>
        <fullName evidence="1">Uncharacterized protein</fullName>
    </submittedName>
</protein>
<dbReference type="Proteomes" id="UP000724672">
    <property type="component" value="Unassembled WGS sequence"/>
</dbReference>
<evidence type="ECO:0000313" key="2">
    <source>
        <dbReference type="Proteomes" id="UP000724672"/>
    </source>
</evidence>
<dbReference type="EMBL" id="WSFT01000039">
    <property type="protein sequence ID" value="MBS4538920.1"/>
    <property type="molecule type" value="Genomic_DNA"/>
</dbReference>
<name>A0A942UVP9_9FIRM</name>
<dbReference type="AlphaFoldDB" id="A0A942UVP9"/>
<reference evidence="1" key="1">
    <citation type="submission" date="2019-12" db="EMBL/GenBank/DDBJ databases">
        <title>Clostridiaceae gen. nov. sp. nov., isolated from sediment in Xinjiang, China.</title>
        <authorList>
            <person name="Zhang R."/>
        </authorList>
    </citation>
    <scope>NUCLEOTIDE SEQUENCE</scope>
    <source>
        <strain evidence="1">D2Q-11</strain>
    </source>
</reference>
<comment type="caution">
    <text evidence="1">The sequence shown here is derived from an EMBL/GenBank/DDBJ whole genome shotgun (WGS) entry which is preliminary data.</text>
</comment>
<keyword evidence="2" id="KW-1185">Reference proteome</keyword>
<sequence>MKKPMVYILLIMLLISVVSILKDNGMIISSYKTLEEALNRSKEEINVIHKENTDKGAIVFFNDNKDDKDLQVHYMKKTIFGRWQYVYGGVFGDPNDTAYRLGGVHASSFPMIRNTPFPMFQGVVNHPDIEKIKIIDVERDKEYDTKIVRTDSFTLWFNYEDDFKTGEYEIIGLSKYDNPIITLKTDVLNINE</sequence>
<evidence type="ECO:0000313" key="1">
    <source>
        <dbReference type="EMBL" id="MBS4538920.1"/>
    </source>
</evidence>
<proteinExistence type="predicted"/>
<dbReference type="RefSeq" id="WP_203366844.1">
    <property type="nucleotide sequence ID" value="NZ_WSFT01000039.1"/>
</dbReference>
<gene>
    <name evidence="1" type="ORF">GOQ27_10615</name>
</gene>
<organism evidence="1 2">
    <name type="scientific">Anaeromonas frigoriresistens</name>
    <dbReference type="NCBI Taxonomy" id="2683708"/>
    <lineage>
        <taxon>Bacteria</taxon>
        <taxon>Bacillati</taxon>
        <taxon>Bacillota</taxon>
        <taxon>Tissierellia</taxon>
        <taxon>Tissierellales</taxon>
        <taxon>Thermohalobacteraceae</taxon>
        <taxon>Anaeromonas</taxon>
    </lineage>
</organism>
<accession>A0A942UVP9</accession>